<dbReference type="AlphaFoldDB" id="A0AAE3H6Q3"/>
<dbReference type="PROSITE" id="PS51257">
    <property type="entry name" value="PROKAR_LIPOPROTEIN"/>
    <property type="match status" value="1"/>
</dbReference>
<comment type="caution">
    <text evidence="1">The sequence shown here is derived from an EMBL/GenBank/DDBJ whole genome shotgun (WGS) entry which is preliminary data.</text>
</comment>
<keyword evidence="2" id="KW-1185">Reference proteome</keyword>
<protein>
    <submittedName>
        <fullName evidence="1">Uncharacterized protein</fullName>
    </submittedName>
</protein>
<evidence type="ECO:0000313" key="2">
    <source>
        <dbReference type="Proteomes" id="UP001204144"/>
    </source>
</evidence>
<evidence type="ECO:0000313" key="1">
    <source>
        <dbReference type="EMBL" id="MCP9765928.1"/>
    </source>
</evidence>
<dbReference type="Proteomes" id="UP001204144">
    <property type="component" value="Unassembled WGS sequence"/>
</dbReference>
<accession>A0AAE3H6Q3</accession>
<proteinExistence type="predicted"/>
<organism evidence="1 2">
    <name type="scientific">Lacihabitans soyangensis</name>
    <dbReference type="NCBI Taxonomy" id="869394"/>
    <lineage>
        <taxon>Bacteria</taxon>
        <taxon>Pseudomonadati</taxon>
        <taxon>Bacteroidota</taxon>
        <taxon>Cytophagia</taxon>
        <taxon>Cytophagales</taxon>
        <taxon>Leadbetterellaceae</taxon>
        <taxon>Lacihabitans</taxon>
    </lineage>
</organism>
<gene>
    <name evidence="1" type="ORF">EGI31_23580</name>
</gene>
<reference evidence="1 2" key="1">
    <citation type="submission" date="2018-11" db="EMBL/GenBank/DDBJ databases">
        <title>Novel bacteria species description.</title>
        <authorList>
            <person name="Han J.-H."/>
        </authorList>
    </citation>
    <scope>NUCLEOTIDE SEQUENCE [LARGE SCALE GENOMIC DNA]</scope>
    <source>
        <strain evidence="1 2">KCTC23259</strain>
    </source>
</reference>
<dbReference type="RefSeq" id="WP_255039634.1">
    <property type="nucleotide sequence ID" value="NZ_RJUF01000194.1"/>
</dbReference>
<dbReference type="Gene3D" id="2.180.10.10">
    <property type="entry name" value="RHS repeat-associated core"/>
    <property type="match status" value="1"/>
</dbReference>
<sequence>MKKFTKFYSFLMLATLLSCQKSEEVLEPQSNKCLITQTDNYEGTKFSNTVSFEYDKNKNLIKRTTKYANGKILIDNHKNEYNAENDLIKVTFTDQDSKLVSIIDYTYFEKGKIKSKIEQGYLYSKSKLTTEYNISGKETYFVNKNGNEIFERKTQYDSKNNILLQETIQNGNVQLTYFNTYDVNNRLLKSVYQGSSNISTEYFYDQNGILTKTKDHTGLEKTYKVNSEKTIKETESKRFGVYVSSERFEYDNDGKLLKIYNSNNNKDYHLMLEYTYHPNSIPKTQKSYSFKNNSTSEVFITFDVVYNDKGQALNVKVFDRNTYQIGYSYENKYICN</sequence>
<name>A0AAE3H6Q3_9BACT</name>
<dbReference type="EMBL" id="RJUF01000194">
    <property type="protein sequence ID" value="MCP9765928.1"/>
    <property type="molecule type" value="Genomic_DNA"/>
</dbReference>